<keyword evidence="4" id="KW-1185">Reference proteome</keyword>
<feature type="domain" description="MBG" evidence="2">
    <location>
        <begin position="2839"/>
        <end position="2915"/>
    </location>
</feature>
<feature type="domain" description="MBG" evidence="2">
    <location>
        <begin position="1846"/>
        <end position="1924"/>
    </location>
</feature>
<feature type="domain" description="MBG" evidence="2">
    <location>
        <begin position="2343"/>
        <end position="2419"/>
    </location>
</feature>
<accession>A0A561PP23</accession>
<feature type="domain" description="MBG" evidence="2">
    <location>
        <begin position="2674"/>
        <end position="2750"/>
    </location>
</feature>
<feature type="domain" description="MBG" evidence="2">
    <location>
        <begin position="1350"/>
        <end position="1427"/>
    </location>
</feature>
<evidence type="ECO:0000256" key="1">
    <source>
        <dbReference type="SAM" id="SignalP"/>
    </source>
</evidence>
<feature type="chain" id="PRO_5021930150" evidence="1">
    <location>
        <begin position="25"/>
        <end position="3249"/>
    </location>
</feature>
<dbReference type="InterPro" id="IPR041286">
    <property type="entry name" value="MBG_2"/>
</dbReference>
<feature type="domain" description="MBG" evidence="2">
    <location>
        <begin position="856"/>
        <end position="934"/>
    </location>
</feature>
<feature type="domain" description="MBG" evidence="2">
    <location>
        <begin position="1515"/>
        <end position="1593"/>
    </location>
</feature>
<feature type="domain" description="MBG" evidence="2">
    <location>
        <begin position="1185"/>
        <end position="1262"/>
    </location>
</feature>
<dbReference type="InterPro" id="IPR037160">
    <property type="entry name" value="DNA_Pol_thumb_sf"/>
</dbReference>
<dbReference type="OrthoDB" id="355609at2"/>
<evidence type="ECO:0000313" key="4">
    <source>
        <dbReference type="Proteomes" id="UP000320811"/>
    </source>
</evidence>
<name>A0A561PP23_9BACT</name>
<dbReference type="RefSeq" id="WP_145671044.1">
    <property type="nucleotide sequence ID" value="NZ_VIWO01000005.1"/>
</dbReference>
<protein>
    <submittedName>
        <fullName evidence="3">Gliding motility-associated-like protein</fullName>
    </submittedName>
</protein>
<dbReference type="Proteomes" id="UP000320811">
    <property type="component" value="Unassembled WGS sequence"/>
</dbReference>
<dbReference type="SUPFAM" id="SSF51126">
    <property type="entry name" value="Pectin lyase-like"/>
    <property type="match status" value="1"/>
</dbReference>
<sequence length="3249" mass="334756">MKAMLRKALAGLLLLIGITTSLHAQTIGAGDLVFTGINSFDDNNTGSTQNDMFSFVLLRDCPANTIIYFTDLGWTGTGFQSTSCSAGNGSQTDGVIQWNSGGTIIRAGQQIIVSCKYAPLQATIGGVVTGTVTAVTSTLASASKYVSLGLAGDQLFAFTGSVNNPTLIGGININRKVWDNTLGSCDFTSSQSLQPTTTAVLTFPSMNAVNGRYNCGFLVGTTKTLRTRVQDTTRWVLDRTLAAPVPDSANLKKMPPCNLTVVNPDANGIIYVNNNTGIPHGDGSSWSVPVAELRDALAVAADPTAGVTQIWVAKGTYKPTVSTDNSISFVLPAGLKLYGGFAGSETTINSRNFKTNPTILSGDLGNDDAQTNGITLNASNIRGTNSRHVIVASDNITETLIDGFIVTAGDASDYGGGIYSNNAILNIQHTAFYGNRCTTRGGAIYVPNIAKISNSIFFGNYSSFEGSAIGGFGASQLTNVTISGNTASSNYAISYTGSLTAYNTIISGNTPGTQIPSIPFSFNYNILGNSFYTNYNTSQTINPVTFVNASQGDLHLTSANFAINSGDPQTNQTSYPVQAGTQDLDGATRIINPIIDLGAYEYVAAAQNISFPLIAPVTYGDPDIAPGATTNGDTTIIYSSGNTAVADTVNGKIRIKGAGTAQITANAPYTRAYLAAAPQTRTLTVNKKALTVNVQDISRPYGVANPVPVFLYNSFANNDDSTAAIKGIITATYGADINSGVGTYAITPDISAATAANYTLSAGTGTLTITPAPQTITFGALSNKTYGDPAFALTASVNSSLSVVYTVTSGPATLNGNMLTITGAGDVTITASQPGDANHLAATPVSQTFTVAKATLTVTANDKTRFYNQANPTLDYFVTGFVNSDDSSSVLSGTATLSVNADNSSAPGGYPIVVAQNTLSTANYSFNLTNGTLTINKAAQTITFSPIADKVYGAAPFAPGATCDGETDITYTVTGPAAMNNGLLTITGVGTVTVTAKQTGSSNYLAATPVQQTFTVNKAPLVIKADHQQRLYGQNNPTLTYTVTGLVNNEDQSVITGTVTLNTTAVLNSSPGDYPITVSGTYAATNYNISTTDNLLTVNIAPQTISFPSIPDKTYGDQPFAASATSDAGLSVSYSVVSGPATVSGNTITITGNGTVTIAANQAGNGNYSGASQVTQSFLVKKATLTITANNKSKAYLQPNPTLDYTATGFVNNEDISVVSGTINVSTTADDNSVPNNYPITLTPQAVSATNYDINFVNGTLTVTPATQTITFNALSNKTYGDADFALNASSNSGLGISYSVVSGPATISGNTVTITGAGNVTIAADQAGDNRYQAAPQVTQSFSVAKALLTVTANNKSKVYLQPNPALDYTITGFVKNENNSVVSDTAAISTIADANSAVGNYPITVTTGNISATNYDFTFVNGTLSVTPASQALTFTTIPDKTYGDAAFTVSATSDAGLAVTYSVQSGPATISGNTVTITGAGNVTIAADQPGNSNYNAATTATRTFTVNKAMLTVTANNKSRAYGQANPNLDYFVTGFVNNEDSSSVVAGIASISTTADINSVPNSYPITVGVGGLTAANYDFQFTGAILTITTATQAITFNALANKTYGDADFTLNASSNSGLAVTYLVTSGPATISGNTVTITGTGNVTIAASQDGDNRYQPATTVTQSFNIAKALLTVTANNKSKIYLQPNPVLDYTITGFVKNENTSVVSDSANISTTANINSAVGTYPITVTTGNISAANYDFTFVNGTLDVTQGSQAITFTAIPNKTYGDAAFTVNATSDAGLPVSYSVQSGPATISGNTVTITGTGNVTIAANQAGNNNYPAASTVTQSFTVSKAMLTVTANNKARTFGQPNPTFDYVVTGFVNNEDSAHVITGIAGTSTTADVNSVPNTYPITVGIGGLTAANYDFQFTGATLTVTPATQAITFNALANKTYGDADFTLSASSNSGLAVTYSVVSGPATINGNTVTITGAGNVTIAAGQAGDNRYQAATQVTQSFSISKAMLTVTANNKSKIYLQPNPKLDYTITGFVKNENNSVINDTAAISTIADINSIVGTYPITVTTGNISAANYDFTFVNGTLNITPASQTITFTAIPNKTYGDAAFTVNATSDAGLPVSYSVQSGPATISGNTVTITGTGNVTIAASQAGNNNYPAASTVTQSFTVSKAMLTVTANNKARAFGQPNPTFDYVVTGFVNNEDSAHVITGIAGTSTTADVNSVPNTYPITVGIGGLTAANYGFQFTGATLTVTPATQAITFNALANKTYGDADFTLSASSNSGLAVTYSVVSGPATINGNTVTITGAGNVTIAADQAGDNRYQAATQVTQSFSISKAMLTVTANNKSKIYLQPNPKLDYTITGFVKNENNSVINDTAAISTIADINSIVGTYPITVTTGNISAANYDFTFVNGTLNVTPASQTITFTAIPNKTYGDAAFTVNATSDAGLPVSYSVQSGPATISGNTVTITGTGNVTIAASQAGNSNYPAASTVTQSFTVCKAMLTVTANNKARAFGQPNPTFDYVVTGFVNNEDSAHVITGIAGTSTTADVNSVPNTYPITVGIGGLTAANYDFQFTGATLTVTPATQAITFNALANKTYGDADFTLSATSNSGLAVTYSVVSGPATINGNTVTITGAGNVTIAAGQAGDNRYQAATQVTQSFSISKAMLTVTANNKSKIYLQPNPKLDYTITGFVKNENNSVINDTAAISTTADINSVIGTYLITVTTGNINATNYDFTFVNGTLNVTPASQTITFTAIPNKTYGDAAFTVNATSDAGLQVSYSVQSGPATVNGNTVTITGAGTIAITASQAGNSNYGAATPVTQTLQVAKAALTVKANDDTRVYNGTAYSGGNGVSYSGFVNGDDATKLSGSLSYAGSSQSAIDAGSYVITPAGLSSNNYNISFTNGQLVITRASQQITFNSPGDKNQGDPDFTLTASSSSGLPVTFSSDAANVISVTGNTAKVGAAGVAHITATQPGNNNYEPATAVVQTINVTAYSEPIITATGDIVFCEGGTVILQSSAAPAYEWYLNNVKIAGANSQSLTVKESGNYSVKAIYSSSYQLSSTALQVTVHPLPAGNVQANGNTTISKGETIRLVASGGSSYSWEPATGLNNPAIAAPMARPAVTTTYQVTISNAFGCSVTRDITITVKEDYKLEANNIITPNGDGKNDTWIVKNIDMYPQNEVKVFDRAGRLVFQQRGYTNNWNATVNGQPLAEGTYYYIIDLGDNKPQFKGFITIIHQN</sequence>
<dbReference type="Gene3D" id="3.30.160.710">
    <property type="match status" value="13"/>
</dbReference>
<feature type="signal peptide" evidence="1">
    <location>
        <begin position="1"/>
        <end position="24"/>
    </location>
</feature>
<dbReference type="EMBL" id="VIWO01000005">
    <property type="protein sequence ID" value="TWF39865.1"/>
    <property type="molecule type" value="Genomic_DNA"/>
</dbReference>
<dbReference type="Pfam" id="PF13585">
    <property type="entry name" value="CHU_C"/>
    <property type="match status" value="1"/>
</dbReference>
<dbReference type="InterPro" id="IPR026341">
    <property type="entry name" value="T9SS_type_B"/>
</dbReference>
<dbReference type="SMART" id="SM00710">
    <property type="entry name" value="PbH1"/>
    <property type="match status" value="13"/>
</dbReference>
<proteinExistence type="predicted"/>
<evidence type="ECO:0000259" key="2">
    <source>
        <dbReference type="Pfam" id="PF18676"/>
    </source>
</evidence>
<keyword evidence="1" id="KW-0732">Signal</keyword>
<dbReference type="InterPro" id="IPR006626">
    <property type="entry name" value="PbH1"/>
</dbReference>
<dbReference type="InterPro" id="IPR011050">
    <property type="entry name" value="Pectin_lyase_fold/virulence"/>
</dbReference>
<organism evidence="3 4">
    <name type="scientific">Chitinophaga polysaccharea</name>
    <dbReference type="NCBI Taxonomy" id="1293035"/>
    <lineage>
        <taxon>Bacteria</taxon>
        <taxon>Pseudomonadati</taxon>
        <taxon>Bacteroidota</taxon>
        <taxon>Chitinophagia</taxon>
        <taxon>Chitinophagales</taxon>
        <taxon>Chitinophagaceae</taxon>
        <taxon>Chitinophaga</taxon>
    </lineage>
</organism>
<feature type="domain" description="MBG" evidence="2">
    <location>
        <begin position="2508"/>
        <end position="2586"/>
    </location>
</feature>
<gene>
    <name evidence="3" type="ORF">FHW36_105305</name>
</gene>
<comment type="caution">
    <text evidence="3">The sequence shown here is derived from an EMBL/GenBank/DDBJ whole genome shotgun (WGS) entry which is preliminary data.</text>
</comment>
<evidence type="ECO:0000313" key="3">
    <source>
        <dbReference type="EMBL" id="TWF39865.1"/>
    </source>
</evidence>
<feature type="domain" description="MBG" evidence="2">
    <location>
        <begin position="690"/>
        <end position="768"/>
    </location>
</feature>
<dbReference type="Gene3D" id="3.30.210.10">
    <property type="entry name" value="DNA polymerase, thumb domain"/>
    <property type="match status" value="1"/>
</dbReference>
<feature type="domain" description="MBG" evidence="2">
    <location>
        <begin position="2012"/>
        <end position="2088"/>
    </location>
</feature>
<feature type="domain" description="MBG" evidence="2">
    <location>
        <begin position="1021"/>
        <end position="1097"/>
    </location>
</feature>
<feature type="domain" description="MBG" evidence="2">
    <location>
        <begin position="2177"/>
        <end position="2255"/>
    </location>
</feature>
<dbReference type="Pfam" id="PF18676">
    <property type="entry name" value="MBG_2"/>
    <property type="match status" value="14"/>
</dbReference>
<dbReference type="NCBIfam" id="TIGR04131">
    <property type="entry name" value="Bac_Flav_CTERM"/>
    <property type="match status" value="1"/>
</dbReference>
<feature type="domain" description="MBG" evidence="2">
    <location>
        <begin position="1681"/>
        <end position="1757"/>
    </location>
</feature>
<reference evidence="3 4" key="1">
    <citation type="submission" date="2019-06" db="EMBL/GenBank/DDBJ databases">
        <title>Sorghum-associated microbial communities from plants grown in Nebraska, USA.</title>
        <authorList>
            <person name="Schachtman D."/>
        </authorList>
    </citation>
    <scope>NUCLEOTIDE SEQUENCE [LARGE SCALE GENOMIC DNA]</scope>
    <source>
        <strain evidence="3 4">1209</strain>
    </source>
</reference>